<evidence type="ECO:0000256" key="1">
    <source>
        <dbReference type="SAM" id="MobiDB-lite"/>
    </source>
</evidence>
<name>A0A6J5MQW4_9CAUD</name>
<feature type="region of interest" description="Disordered" evidence="1">
    <location>
        <begin position="1"/>
        <end position="22"/>
    </location>
</feature>
<organism evidence="2">
    <name type="scientific">uncultured Caudovirales phage</name>
    <dbReference type="NCBI Taxonomy" id="2100421"/>
    <lineage>
        <taxon>Viruses</taxon>
        <taxon>Duplodnaviria</taxon>
        <taxon>Heunggongvirae</taxon>
        <taxon>Uroviricota</taxon>
        <taxon>Caudoviricetes</taxon>
        <taxon>Peduoviridae</taxon>
        <taxon>Maltschvirus</taxon>
        <taxon>Maltschvirus maltsch</taxon>
    </lineage>
</organism>
<evidence type="ECO:0000313" key="2">
    <source>
        <dbReference type="EMBL" id="CAB4148852.1"/>
    </source>
</evidence>
<dbReference type="EMBL" id="LR796509">
    <property type="protein sequence ID" value="CAB4148852.1"/>
    <property type="molecule type" value="Genomic_DNA"/>
</dbReference>
<gene>
    <name evidence="2" type="ORF">UFOVP534_29</name>
</gene>
<dbReference type="Pfam" id="PF05119">
    <property type="entry name" value="Terminase_4"/>
    <property type="match status" value="1"/>
</dbReference>
<dbReference type="InterPro" id="IPR006448">
    <property type="entry name" value="Phage_term_ssu_P27"/>
</dbReference>
<reference evidence="2" key="1">
    <citation type="submission" date="2020-04" db="EMBL/GenBank/DDBJ databases">
        <authorList>
            <person name="Chiriac C."/>
            <person name="Salcher M."/>
            <person name="Ghai R."/>
            <person name="Kavagutti S V."/>
        </authorList>
    </citation>
    <scope>NUCLEOTIDE SEQUENCE</scope>
</reference>
<sequence>MSAAKPTEVKRRNGNPGKQKLPDLKNVIALPQIKNQPPVHLSESGKKIWLEVRELAPWVASTDGKLLVELCEKMDRKYALKAKLDSSEFVLYTDKGYAYSNPLFGMLNTVENDIIKILSLLGLTPIDRSKLGVAEVTTKGKLAQLLEQQKSK</sequence>
<accession>A0A6J5MQW4</accession>
<proteinExistence type="predicted"/>
<protein>
    <submittedName>
        <fullName evidence="2">Sm_term_P27, putative phage terminase, small subunit, P27 family</fullName>
    </submittedName>
</protein>